<dbReference type="AlphaFoldDB" id="A0A1H1KKD1"/>
<gene>
    <name evidence="1" type="ORF">SAMN05445850_8257</name>
</gene>
<proteinExistence type="predicted"/>
<keyword evidence="2" id="KW-1185">Reference proteome</keyword>
<sequence length="391" mass="41489">MATPSNFVDLQAGFYNALVQGLGYSNQDPFQIIQPSPPLPGGDDADDLLWAYLNNLPVASLTQNTQFSGGNQFLADYQGVMSALQSAPNNFQSTIGPTCWAAYQQALKDHEVKTGAVAFRNWALYCQPCSAVATSGASALAAAMLDPIFAAQMNVTPYKPVGDEPVTFSPGYSKMLTLLKKAPSRSFEVSASNWQTDVSKTWTQGSNKGFFGLWGGSSSSSSISGKFASGGVSVKASFDNVLPFNATPGDWYGSSAFGMAFNNPGKAPWMSNNPINWDTTFGKNGNMQRFSSSLLIANKMNISVVSAAQYSQGEQSQIQSNQGNGLWPFYCSGSSGGSSTSASFDKDGGMTVTITSKANVPIVIGCIVLTAGQYLGHEALASKRLIEEFYS</sequence>
<dbReference type="RefSeq" id="WP_090812687.1">
    <property type="nucleotide sequence ID" value="NZ_FNKX01000005.1"/>
</dbReference>
<dbReference type="EMBL" id="FNKX01000005">
    <property type="protein sequence ID" value="SDR62547.1"/>
    <property type="molecule type" value="Genomic_DNA"/>
</dbReference>
<evidence type="ECO:0000313" key="2">
    <source>
        <dbReference type="Proteomes" id="UP000199365"/>
    </source>
</evidence>
<protein>
    <submittedName>
        <fullName evidence="1">Uncharacterized protein</fullName>
    </submittedName>
</protein>
<dbReference type="Proteomes" id="UP000199365">
    <property type="component" value="Unassembled WGS sequence"/>
</dbReference>
<evidence type="ECO:0000313" key="1">
    <source>
        <dbReference type="EMBL" id="SDR62547.1"/>
    </source>
</evidence>
<accession>A0A1H1KKD1</accession>
<organism evidence="1 2">
    <name type="scientific">Paraburkholderia tuberum</name>
    <dbReference type="NCBI Taxonomy" id="157910"/>
    <lineage>
        <taxon>Bacteria</taxon>
        <taxon>Pseudomonadati</taxon>
        <taxon>Pseudomonadota</taxon>
        <taxon>Betaproteobacteria</taxon>
        <taxon>Burkholderiales</taxon>
        <taxon>Burkholderiaceae</taxon>
        <taxon>Paraburkholderia</taxon>
    </lineage>
</organism>
<reference evidence="2" key="1">
    <citation type="submission" date="2016-10" db="EMBL/GenBank/DDBJ databases">
        <authorList>
            <person name="Varghese N."/>
            <person name="Submissions S."/>
        </authorList>
    </citation>
    <scope>NUCLEOTIDE SEQUENCE [LARGE SCALE GENOMIC DNA]</scope>
    <source>
        <strain evidence="2">DUS833</strain>
    </source>
</reference>
<name>A0A1H1KKD1_9BURK</name>